<proteinExistence type="predicted"/>
<keyword evidence="2" id="KW-1185">Reference proteome</keyword>
<dbReference type="EMBL" id="BPLQ01006169">
    <property type="protein sequence ID" value="GIY20441.1"/>
    <property type="molecule type" value="Genomic_DNA"/>
</dbReference>
<dbReference type="PROSITE" id="PS51257">
    <property type="entry name" value="PROKAR_LIPOPROTEIN"/>
    <property type="match status" value="1"/>
</dbReference>
<evidence type="ECO:0000313" key="2">
    <source>
        <dbReference type="Proteomes" id="UP001054837"/>
    </source>
</evidence>
<organism evidence="1 2">
    <name type="scientific">Caerostris darwini</name>
    <dbReference type="NCBI Taxonomy" id="1538125"/>
    <lineage>
        <taxon>Eukaryota</taxon>
        <taxon>Metazoa</taxon>
        <taxon>Ecdysozoa</taxon>
        <taxon>Arthropoda</taxon>
        <taxon>Chelicerata</taxon>
        <taxon>Arachnida</taxon>
        <taxon>Araneae</taxon>
        <taxon>Araneomorphae</taxon>
        <taxon>Entelegynae</taxon>
        <taxon>Araneoidea</taxon>
        <taxon>Araneidae</taxon>
        <taxon>Caerostris</taxon>
    </lineage>
</organism>
<name>A0AAV4RJD7_9ARAC</name>
<sequence length="196" mass="21646">MTKSHQAKPWWTPASNYFSIGSCQRDDPRQSNMRLPGMELASNPDECSPQINVRLGRKIEKALAAAAFEVVPCFVAKLMEPWPTPAANYFSIDCCQRDDPRQVRKTVQYGMEPTSNPGECSSRINVKLGRSGKALAAAAFEVVPALLWKGSFVVKLIGLHLPLLEESVLWVGVIIPTLGRGTNLGWLNVSYLFDVV</sequence>
<accession>A0AAV4RJD7</accession>
<evidence type="ECO:0000313" key="1">
    <source>
        <dbReference type="EMBL" id="GIY20441.1"/>
    </source>
</evidence>
<dbReference type="Proteomes" id="UP001054837">
    <property type="component" value="Unassembled WGS sequence"/>
</dbReference>
<protein>
    <submittedName>
        <fullName evidence="1">Uncharacterized protein</fullName>
    </submittedName>
</protein>
<gene>
    <name evidence="1" type="ORF">CDAR_248591</name>
</gene>
<reference evidence="1 2" key="1">
    <citation type="submission" date="2021-06" db="EMBL/GenBank/DDBJ databases">
        <title>Caerostris darwini draft genome.</title>
        <authorList>
            <person name="Kono N."/>
            <person name="Arakawa K."/>
        </authorList>
    </citation>
    <scope>NUCLEOTIDE SEQUENCE [LARGE SCALE GENOMIC DNA]</scope>
</reference>
<dbReference type="AlphaFoldDB" id="A0AAV4RJD7"/>
<comment type="caution">
    <text evidence="1">The sequence shown here is derived from an EMBL/GenBank/DDBJ whole genome shotgun (WGS) entry which is preliminary data.</text>
</comment>